<dbReference type="OrthoDB" id="2985494at2759"/>
<dbReference type="AlphaFoldDB" id="A0A0D2QE55"/>
<sequence>MLERSSFGPIKHLGCGSISSLTPTAVARSSHSQSLRLPMSLPETSNKRPIREEIVDLAATLADTQAKLQQIAERIVDDDVSSWRKRYEELEKSHREAVNSAKWLRAQNIDLENKLSNYKPEMNNALTAREDAFRKLKHARKVIRDLLTERRDMSSPRSGTLTQEDIDEALDDGPGPSRSESSSSSNSSEKTVRLHLANSPSQTEGGRSSTTDSGHSASTFPRSGMVTSPARSVIRPSARGSQQPGSPLRAGPSARSFQSLTEMASRAQSPIETSSSRVQSPDVETWRVHFRNPPGVAVLQEGPITWDRLQATLNLEDDTANSLHSLVSSPDLGMKLVITHYGKKATVACLLDPILVDIPGKSYLLEWGRPRTNRKLEQYISFNKAADSAFHTFLHPPNKNYWFYVGVLEWTPIPAPVADLWTILDDSSRKQVLDILVKRTNGEVKESEIVNLLDSGALEHFWVELTAIGDPSVSFDFATEVLGRQASPFSPSSGRRAAGVKE</sequence>
<keyword evidence="3" id="KW-1185">Reference proteome</keyword>
<name>A0A0D2QE55_HYPSF</name>
<dbReference type="EMBL" id="KN817518">
    <property type="protein sequence ID" value="KJA29880.1"/>
    <property type="molecule type" value="Genomic_DNA"/>
</dbReference>
<organism evidence="2 3">
    <name type="scientific">Hypholoma sublateritium (strain FD-334 SS-4)</name>
    <dbReference type="NCBI Taxonomy" id="945553"/>
    <lineage>
        <taxon>Eukaryota</taxon>
        <taxon>Fungi</taxon>
        <taxon>Dikarya</taxon>
        <taxon>Basidiomycota</taxon>
        <taxon>Agaricomycotina</taxon>
        <taxon>Agaricomycetes</taxon>
        <taxon>Agaricomycetidae</taxon>
        <taxon>Agaricales</taxon>
        <taxon>Agaricineae</taxon>
        <taxon>Strophariaceae</taxon>
        <taxon>Hypholoma</taxon>
    </lineage>
</organism>
<gene>
    <name evidence="2" type="ORF">HYPSUDRAFT_31901</name>
</gene>
<feature type="compositionally biased region" description="Polar residues" evidence="1">
    <location>
        <begin position="198"/>
        <end position="230"/>
    </location>
</feature>
<feature type="region of interest" description="Disordered" evidence="1">
    <location>
        <begin position="147"/>
        <end position="280"/>
    </location>
</feature>
<proteinExistence type="predicted"/>
<evidence type="ECO:0000313" key="3">
    <source>
        <dbReference type="Proteomes" id="UP000054270"/>
    </source>
</evidence>
<dbReference type="Proteomes" id="UP000054270">
    <property type="component" value="Unassembled WGS sequence"/>
</dbReference>
<dbReference type="OMA" id="ARCEAPR"/>
<evidence type="ECO:0000313" key="2">
    <source>
        <dbReference type="EMBL" id="KJA29880.1"/>
    </source>
</evidence>
<protein>
    <submittedName>
        <fullName evidence="2">Uncharacterized protein</fullName>
    </submittedName>
</protein>
<accession>A0A0D2QE55</accession>
<reference evidence="3" key="1">
    <citation type="submission" date="2014-04" db="EMBL/GenBank/DDBJ databases">
        <title>Evolutionary Origins and Diversification of the Mycorrhizal Mutualists.</title>
        <authorList>
            <consortium name="DOE Joint Genome Institute"/>
            <consortium name="Mycorrhizal Genomics Consortium"/>
            <person name="Kohler A."/>
            <person name="Kuo A."/>
            <person name="Nagy L.G."/>
            <person name="Floudas D."/>
            <person name="Copeland A."/>
            <person name="Barry K.W."/>
            <person name="Cichocki N."/>
            <person name="Veneault-Fourrey C."/>
            <person name="LaButti K."/>
            <person name="Lindquist E.A."/>
            <person name="Lipzen A."/>
            <person name="Lundell T."/>
            <person name="Morin E."/>
            <person name="Murat C."/>
            <person name="Riley R."/>
            <person name="Ohm R."/>
            <person name="Sun H."/>
            <person name="Tunlid A."/>
            <person name="Henrissat B."/>
            <person name="Grigoriev I.V."/>
            <person name="Hibbett D.S."/>
            <person name="Martin F."/>
        </authorList>
    </citation>
    <scope>NUCLEOTIDE SEQUENCE [LARGE SCALE GENOMIC DNA]</scope>
    <source>
        <strain evidence="3">FD-334 SS-4</strain>
    </source>
</reference>
<evidence type="ECO:0000256" key="1">
    <source>
        <dbReference type="SAM" id="MobiDB-lite"/>
    </source>
</evidence>
<feature type="compositionally biased region" description="Low complexity" evidence="1">
    <location>
        <begin position="177"/>
        <end position="189"/>
    </location>
</feature>
<feature type="compositionally biased region" description="Polar residues" evidence="1">
    <location>
        <begin position="255"/>
        <end position="279"/>
    </location>
</feature>